<dbReference type="EMBL" id="MU006291">
    <property type="protein sequence ID" value="KAF2855064.1"/>
    <property type="molecule type" value="Genomic_DNA"/>
</dbReference>
<protein>
    <submittedName>
        <fullName evidence="1">Uncharacterized protein</fullName>
    </submittedName>
</protein>
<keyword evidence="2" id="KW-1185">Reference proteome</keyword>
<gene>
    <name evidence="1" type="ORF">T440DRAFT_386340</name>
</gene>
<name>A0A6A7BI50_9PLEO</name>
<organism evidence="1 2">
    <name type="scientific">Plenodomus tracheiphilus IPT5</name>
    <dbReference type="NCBI Taxonomy" id="1408161"/>
    <lineage>
        <taxon>Eukaryota</taxon>
        <taxon>Fungi</taxon>
        <taxon>Dikarya</taxon>
        <taxon>Ascomycota</taxon>
        <taxon>Pezizomycotina</taxon>
        <taxon>Dothideomycetes</taxon>
        <taxon>Pleosporomycetidae</taxon>
        <taxon>Pleosporales</taxon>
        <taxon>Pleosporineae</taxon>
        <taxon>Leptosphaeriaceae</taxon>
        <taxon>Plenodomus</taxon>
    </lineage>
</organism>
<dbReference type="Proteomes" id="UP000799423">
    <property type="component" value="Unassembled WGS sequence"/>
</dbReference>
<accession>A0A6A7BI50</accession>
<sequence>MASFDGPWSKDLEGFKKSVQSTPDQYKSSITSASKATLEKICDPDVLHVWETDSDIDNLLQLTSVIAKLCNLGVRKKRAAQAQDGSMLILVEEKHGRNNFARICQLVEHLTGADGKKHLEGTVVAFGKMVVVRGWDNSILSGQQEAMDKTIKRVNIALDRVFKLGNLVGDKKKIVWHHGAVLHFLLNWISSTTSTLRSSLSGITITGAFDLTTRIAPSAAGRANTLAAFERLESYAKKLDIPIVFLDAASQSITGDYLATYMYFHAYYINTFLPFSLSRPHLHKAQDELVTFAFRLRAASEGRYGSDVVRQVQNHLDASTARNWARTCINKSSYTKELCRAAGREEAIHHAVNLADTPFARLNFPSTASSSSTKITSGKGIPILSRVSIGPASPDPSSHTLALPITLSIRTRSIRPSNPSHMYLVLPAPSQTPEKICARIQGLMMAVLERVRQEHGNPVLGEQERRMWKGVVGACGWALEGCGDKCPKGVEEKTRFVRRKLGEGTWGCALFGGKEGGSSAVGGNQRAGGVGASTGAVQAMQEPVRSYGFGQGTQQTMGTYGTAYPQHLPPQGQHTTIAQSMPLQGQRQMGGMDTATYQGYGQAQVPTQTYTPSPLSPPFAHQTLPQQQHQYSNTAFAQNRAGGPVYEQSMGGPW</sequence>
<evidence type="ECO:0000313" key="1">
    <source>
        <dbReference type="EMBL" id="KAF2855064.1"/>
    </source>
</evidence>
<proteinExistence type="predicted"/>
<evidence type="ECO:0000313" key="2">
    <source>
        <dbReference type="Proteomes" id="UP000799423"/>
    </source>
</evidence>
<dbReference type="OrthoDB" id="3796651at2759"/>
<reference evidence="1" key="1">
    <citation type="submission" date="2020-01" db="EMBL/GenBank/DDBJ databases">
        <authorList>
            <consortium name="DOE Joint Genome Institute"/>
            <person name="Haridas S."/>
            <person name="Albert R."/>
            <person name="Binder M."/>
            <person name="Bloem J."/>
            <person name="Labutti K."/>
            <person name="Salamov A."/>
            <person name="Andreopoulos B."/>
            <person name="Baker S.E."/>
            <person name="Barry K."/>
            <person name="Bills G."/>
            <person name="Bluhm B.H."/>
            <person name="Cannon C."/>
            <person name="Castanera R."/>
            <person name="Culley D.E."/>
            <person name="Daum C."/>
            <person name="Ezra D."/>
            <person name="Gonzalez J.B."/>
            <person name="Henrissat B."/>
            <person name="Kuo A."/>
            <person name="Liang C."/>
            <person name="Lipzen A."/>
            <person name="Lutzoni F."/>
            <person name="Magnuson J."/>
            <person name="Mondo S."/>
            <person name="Nolan M."/>
            <person name="Ohm R."/>
            <person name="Pangilinan J."/>
            <person name="Park H.-J."/>
            <person name="Ramirez L."/>
            <person name="Alfaro M."/>
            <person name="Sun H."/>
            <person name="Tritt A."/>
            <person name="Yoshinaga Y."/>
            <person name="Zwiers L.-H."/>
            <person name="Turgeon B.G."/>
            <person name="Goodwin S.B."/>
            <person name="Spatafora J.W."/>
            <person name="Crous P.W."/>
            <person name="Grigoriev I.V."/>
        </authorList>
    </citation>
    <scope>NUCLEOTIDE SEQUENCE</scope>
    <source>
        <strain evidence="1">IPT5</strain>
    </source>
</reference>
<dbReference type="AlphaFoldDB" id="A0A6A7BI50"/>